<dbReference type="EMBL" id="VLLP01000001">
    <property type="protein sequence ID" value="TWJ26837.1"/>
    <property type="molecule type" value="Genomic_DNA"/>
</dbReference>
<evidence type="ECO:0008006" key="3">
    <source>
        <dbReference type="Google" id="ProtNLM"/>
    </source>
</evidence>
<dbReference type="RefSeq" id="WP_232624941.1">
    <property type="nucleotide sequence ID" value="NZ_AP023438.1"/>
</dbReference>
<reference evidence="1 2" key="1">
    <citation type="submission" date="2019-07" db="EMBL/GenBank/DDBJ databases">
        <title>R&amp;d 2014.</title>
        <authorList>
            <person name="Klenk H.-P."/>
        </authorList>
    </citation>
    <scope>NUCLEOTIDE SEQUENCE [LARGE SCALE GENOMIC DNA]</scope>
    <source>
        <strain evidence="1 2">DSM 43912</strain>
    </source>
</reference>
<organism evidence="1 2">
    <name type="scientific">Micromonospora sagamiensis</name>
    <dbReference type="NCBI Taxonomy" id="47875"/>
    <lineage>
        <taxon>Bacteria</taxon>
        <taxon>Bacillati</taxon>
        <taxon>Actinomycetota</taxon>
        <taxon>Actinomycetes</taxon>
        <taxon>Micromonosporales</taxon>
        <taxon>Micromonosporaceae</taxon>
        <taxon>Micromonospora</taxon>
    </lineage>
</organism>
<accession>A0A562WA41</accession>
<dbReference type="AlphaFoldDB" id="A0A562WA41"/>
<proteinExistence type="predicted"/>
<keyword evidence="2" id="KW-1185">Reference proteome</keyword>
<evidence type="ECO:0000313" key="1">
    <source>
        <dbReference type="EMBL" id="TWJ26837.1"/>
    </source>
</evidence>
<evidence type="ECO:0000313" key="2">
    <source>
        <dbReference type="Proteomes" id="UP000319728"/>
    </source>
</evidence>
<protein>
    <recommendedName>
        <fullName evidence="3">Antigen 84</fullName>
    </recommendedName>
</protein>
<dbReference type="Proteomes" id="UP000319728">
    <property type="component" value="Unassembled WGS sequence"/>
</dbReference>
<name>A0A562WA41_9ACTN</name>
<gene>
    <name evidence="1" type="ORF">JD81_00319</name>
</gene>
<dbReference type="Gene3D" id="6.10.250.660">
    <property type="match status" value="1"/>
</dbReference>
<comment type="caution">
    <text evidence="1">The sequence shown here is derived from an EMBL/GenBank/DDBJ whole genome shotgun (WGS) entry which is preliminary data.</text>
</comment>
<sequence length="102" mass="11502">MVVEVGDPAALSEIGGDEGRSGVYLARTGLRPYQIRHAVSDRRWGGFAPEQVHAYLNRVAAELDRLHREVVATTEQADRIRDGLRQWQTRHAGCRVDQAPRR</sequence>